<dbReference type="Pfam" id="PF02706">
    <property type="entry name" value="Wzz"/>
    <property type="match status" value="1"/>
</dbReference>
<evidence type="ECO:0000256" key="1">
    <source>
        <dbReference type="ARBA" id="ARBA00004651"/>
    </source>
</evidence>
<dbReference type="Proteomes" id="UP001181046">
    <property type="component" value="Unassembled WGS sequence"/>
</dbReference>
<organism evidence="15 16">
    <name type="scientific">Enterococcus xiangfangensis</name>
    <dbReference type="NCBI Taxonomy" id="1296537"/>
    <lineage>
        <taxon>Bacteria</taxon>
        <taxon>Bacillati</taxon>
        <taxon>Bacillota</taxon>
        <taxon>Bacilli</taxon>
        <taxon>Lactobacillales</taxon>
        <taxon>Enterococcaceae</taxon>
        <taxon>Enterococcus</taxon>
    </lineage>
</organism>
<dbReference type="InterPro" id="IPR003856">
    <property type="entry name" value="LPS_length_determ_N"/>
</dbReference>
<name>A0ABU3FAR8_9ENTE</name>
<evidence type="ECO:0000256" key="2">
    <source>
        <dbReference type="ARBA" id="ARBA00005132"/>
    </source>
</evidence>
<keyword evidence="7" id="KW-0972">Capsule biogenesis/degradation</keyword>
<gene>
    <name evidence="15" type="ORF">P7H27_07360</name>
</gene>
<keyword evidence="8 13" id="KW-1133">Transmembrane helix</keyword>
<dbReference type="InterPro" id="IPR050445">
    <property type="entry name" value="Bact_polysacc_biosynth/exp"/>
</dbReference>
<keyword evidence="5" id="KW-1003">Cell membrane</keyword>
<feature type="compositionally biased region" description="Basic and acidic residues" evidence="12">
    <location>
        <begin position="229"/>
        <end position="239"/>
    </location>
</feature>
<keyword evidence="9 13" id="KW-0472">Membrane</keyword>
<evidence type="ECO:0000259" key="14">
    <source>
        <dbReference type="Pfam" id="PF02706"/>
    </source>
</evidence>
<dbReference type="RefSeq" id="WP_311829952.1">
    <property type="nucleotide sequence ID" value="NZ_JARQAJ010000004.1"/>
</dbReference>
<keyword evidence="6 13" id="KW-0812">Transmembrane</keyword>
<comment type="function">
    <text evidence="11">Required for CpsD phosphorylation. Involved in the regulation of capsular polysaccharide biosynthesis. May be part of a complex that directs the coordinated polymerization and export to the cell surface of the capsular polysaccharide.</text>
</comment>
<evidence type="ECO:0000256" key="4">
    <source>
        <dbReference type="ARBA" id="ARBA00020739"/>
    </source>
</evidence>
<keyword evidence="16" id="KW-1185">Reference proteome</keyword>
<evidence type="ECO:0000256" key="8">
    <source>
        <dbReference type="ARBA" id="ARBA00022989"/>
    </source>
</evidence>
<feature type="domain" description="Polysaccharide chain length determinant N-terminal" evidence="14">
    <location>
        <begin position="3"/>
        <end position="92"/>
    </location>
</feature>
<feature type="transmembrane region" description="Helical" evidence="13">
    <location>
        <begin position="20"/>
        <end position="40"/>
    </location>
</feature>
<comment type="caution">
    <text evidence="15">The sequence shown here is derived from an EMBL/GenBank/DDBJ whole genome shotgun (WGS) entry which is preliminary data.</text>
</comment>
<evidence type="ECO:0000256" key="10">
    <source>
        <dbReference type="ARBA" id="ARBA00023169"/>
    </source>
</evidence>
<evidence type="ECO:0000256" key="3">
    <source>
        <dbReference type="ARBA" id="ARBA00006683"/>
    </source>
</evidence>
<sequence length="263" mass="29191">MEETISIKNIVRILRERMVLIFICIFVGLALAGSVTFFLITPKFSSQAQLIVKMPRTDNAAGTGDVNTNLLMINTYKDMIKGDLVMNTVKDHLKAEYDLDKSVNGLKSSVQVIQSKNSQMFSIVATGTNAIDAKHIANMTARVFQESAKDVLDVDKISITSNARANTTQVSPNNKLNLAIGLVLGMMVGVGLTFLLEFFDRTVKNSQFITEDLDFIILGTVSEMSTKELKNSIKPEMPKNKALSQPDETNDNEKISRRKRPRV</sequence>
<proteinExistence type="inferred from homology"/>
<comment type="subcellular location">
    <subcellularLocation>
        <location evidence="1">Cell membrane</location>
        <topology evidence="1">Multi-pass membrane protein</topology>
    </subcellularLocation>
</comment>
<feature type="region of interest" description="Disordered" evidence="12">
    <location>
        <begin position="229"/>
        <end position="263"/>
    </location>
</feature>
<reference evidence="15" key="1">
    <citation type="submission" date="2023-03" db="EMBL/GenBank/DDBJ databases">
        <authorList>
            <person name="Shen W."/>
            <person name="Cai J."/>
        </authorList>
    </citation>
    <scope>NUCLEOTIDE SEQUENCE</scope>
    <source>
        <strain evidence="15">P66-3</strain>
    </source>
</reference>
<dbReference type="PANTHER" id="PTHR32309:SF13">
    <property type="entry name" value="FERRIC ENTEROBACTIN TRANSPORT PROTEIN FEPE"/>
    <property type="match status" value="1"/>
</dbReference>
<evidence type="ECO:0000256" key="7">
    <source>
        <dbReference type="ARBA" id="ARBA00022903"/>
    </source>
</evidence>
<feature type="transmembrane region" description="Helical" evidence="13">
    <location>
        <begin position="178"/>
        <end position="199"/>
    </location>
</feature>
<evidence type="ECO:0000256" key="12">
    <source>
        <dbReference type="SAM" id="MobiDB-lite"/>
    </source>
</evidence>
<evidence type="ECO:0000256" key="13">
    <source>
        <dbReference type="SAM" id="Phobius"/>
    </source>
</evidence>
<evidence type="ECO:0000313" key="15">
    <source>
        <dbReference type="EMBL" id="MDT2759580.1"/>
    </source>
</evidence>
<comment type="pathway">
    <text evidence="2">Capsule biogenesis; capsule polysaccharide biosynthesis.</text>
</comment>
<evidence type="ECO:0000256" key="9">
    <source>
        <dbReference type="ARBA" id="ARBA00023136"/>
    </source>
</evidence>
<evidence type="ECO:0000256" key="5">
    <source>
        <dbReference type="ARBA" id="ARBA00022475"/>
    </source>
</evidence>
<comment type="similarity">
    <text evidence="3">Belongs to the CpsC/CapA family.</text>
</comment>
<dbReference type="EMBL" id="JARQAJ010000004">
    <property type="protein sequence ID" value="MDT2759580.1"/>
    <property type="molecule type" value="Genomic_DNA"/>
</dbReference>
<dbReference type="PANTHER" id="PTHR32309">
    <property type="entry name" value="TYROSINE-PROTEIN KINASE"/>
    <property type="match status" value="1"/>
</dbReference>
<protein>
    <recommendedName>
        <fullName evidence="4">Capsular polysaccharide biosynthesis protein CpsC</fullName>
    </recommendedName>
</protein>
<accession>A0ABU3FAR8</accession>
<keyword evidence="10" id="KW-0270">Exopolysaccharide synthesis</keyword>
<evidence type="ECO:0000256" key="11">
    <source>
        <dbReference type="ARBA" id="ARBA00045736"/>
    </source>
</evidence>
<evidence type="ECO:0000256" key="6">
    <source>
        <dbReference type="ARBA" id="ARBA00022692"/>
    </source>
</evidence>
<evidence type="ECO:0000313" key="16">
    <source>
        <dbReference type="Proteomes" id="UP001181046"/>
    </source>
</evidence>